<evidence type="ECO:0000259" key="1">
    <source>
        <dbReference type="Pfam" id="PF13349"/>
    </source>
</evidence>
<evidence type="ECO:0000313" key="3">
    <source>
        <dbReference type="Proteomes" id="UP000767854"/>
    </source>
</evidence>
<accession>A0ABS2MP27</accession>
<name>A0ABS2MP27_9FIRM</name>
<gene>
    <name evidence="2" type="ORF">JOC49_000664</name>
</gene>
<reference evidence="2 3" key="1">
    <citation type="submission" date="2021-01" db="EMBL/GenBank/DDBJ databases">
        <title>Genomic Encyclopedia of Type Strains, Phase IV (KMG-IV): sequencing the most valuable type-strain genomes for metagenomic binning, comparative biology and taxonomic classification.</title>
        <authorList>
            <person name="Goeker M."/>
        </authorList>
    </citation>
    <scope>NUCLEOTIDE SEQUENCE [LARGE SCALE GENOMIC DNA]</scope>
    <source>
        <strain evidence="2 3">DSM 24436</strain>
    </source>
</reference>
<sequence length="233" mass="25752">MYNIDIELAFSDLEIVTSTVQEINVHIKKSRNGDLIPLPPSIDIQEDETGLIIKESFGDNGFTLKEFGKFLTGENRSVYLYIEIPQDFVIEHALIVLKTGDLRLNGITCNTVEIKALAGDVKGKDVVIESIQATLAAGDIKLFGEIEEIHLDLKAGDIKLSPSVNVESININSAVGDVKLELPNVSDYAVFSSLSLGELKFKRFESPVTLNPESEKKIFVKSKVGDFKIYKSF</sequence>
<comment type="caution">
    <text evidence="2">The sequence shown here is derived from an EMBL/GenBank/DDBJ whole genome shotgun (WGS) entry which is preliminary data.</text>
</comment>
<organism evidence="2 3">
    <name type="scientific">Fusibacter tunisiensis</name>
    <dbReference type="NCBI Taxonomy" id="1008308"/>
    <lineage>
        <taxon>Bacteria</taxon>
        <taxon>Bacillati</taxon>
        <taxon>Bacillota</taxon>
        <taxon>Clostridia</taxon>
        <taxon>Eubacteriales</taxon>
        <taxon>Eubacteriales Family XII. Incertae Sedis</taxon>
        <taxon>Fusibacter</taxon>
    </lineage>
</organism>
<dbReference type="Proteomes" id="UP000767854">
    <property type="component" value="Unassembled WGS sequence"/>
</dbReference>
<dbReference type="EMBL" id="JAFBDT010000003">
    <property type="protein sequence ID" value="MBM7561147.1"/>
    <property type="molecule type" value="Genomic_DNA"/>
</dbReference>
<evidence type="ECO:0000313" key="2">
    <source>
        <dbReference type="EMBL" id="MBM7561147.1"/>
    </source>
</evidence>
<dbReference type="InterPro" id="IPR025164">
    <property type="entry name" value="Toastrack_DUF4097"/>
</dbReference>
<dbReference type="Pfam" id="PF13349">
    <property type="entry name" value="DUF4097"/>
    <property type="match status" value="1"/>
</dbReference>
<feature type="domain" description="DUF4097" evidence="1">
    <location>
        <begin position="3"/>
        <end position="186"/>
    </location>
</feature>
<dbReference type="Gene3D" id="2.160.20.120">
    <property type="match status" value="1"/>
</dbReference>
<keyword evidence="3" id="KW-1185">Reference proteome</keyword>
<dbReference type="RefSeq" id="WP_204662285.1">
    <property type="nucleotide sequence ID" value="NZ_JAFBDT010000003.1"/>
</dbReference>
<proteinExistence type="predicted"/>
<protein>
    <recommendedName>
        <fullName evidence="1">DUF4097 domain-containing protein</fullName>
    </recommendedName>
</protein>